<dbReference type="PROSITE" id="PS50927">
    <property type="entry name" value="BULB_LECTIN"/>
    <property type="match status" value="1"/>
</dbReference>
<accession>A0A7J6X445</accession>
<keyword evidence="2" id="KW-0472">Membrane</keyword>
<dbReference type="FunFam" id="2.90.10.10:FF:000013">
    <property type="entry name" value="G-type lectin S-receptor-like serine/threonine-protein kinase LECRK1"/>
    <property type="match status" value="1"/>
</dbReference>
<evidence type="ECO:0000313" key="5">
    <source>
        <dbReference type="EMBL" id="KAF5204501.1"/>
    </source>
</evidence>
<feature type="chain" id="PRO_5029858443" evidence="3">
    <location>
        <begin position="26"/>
        <end position="604"/>
    </location>
</feature>
<gene>
    <name evidence="5" type="ORF">FRX31_005921</name>
</gene>
<evidence type="ECO:0000256" key="3">
    <source>
        <dbReference type="SAM" id="SignalP"/>
    </source>
</evidence>
<keyword evidence="2" id="KW-1133">Transmembrane helix</keyword>
<organism evidence="5 6">
    <name type="scientific">Thalictrum thalictroides</name>
    <name type="common">Rue-anemone</name>
    <name type="synonym">Anemone thalictroides</name>
    <dbReference type="NCBI Taxonomy" id="46969"/>
    <lineage>
        <taxon>Eukaryota</taxon>
        <taxon>Viridiplantae</taxon>
        <taxon>Streptophyta</taxon>
        <taxon>Embryophyta</taxon>
        <taxon>Tracheophyta</taxon>
        <taxon>Spermatophyta</taxon>
        <taxon>Magnoliopsida</taxon>
        <taxon>Ranunculales</taxon>
        <taxon>Ranunculaceae</taxon>
        <taxon>Thalictroideae</taxon>
        <taxon>Thalictrum</taxon>
    </lineage>
</organism>
<dbReference type="Pfam" id="PF01453">
    <property type="entry name" value="B_lectin"/>
    <property type="match status" value="1"/>
</dbReference>
<protein>
    <submittedName>
        <fullName evidence="5">G-type lectin S-receptor-like serine/threonine-protein kinase LECRK3</fullName>
    </submittedName>
</protein>
<keyword evidence="5" id="KW-0418">Kinase</keyword>
<reference evidence="5 6" key="1">
    <citation type="submission" date="2020-06" db="EMBL/GenBank/DDBJ databases">
        <title>Transcriptomic and genomic resources for Thalictrum thalictroides and T. hernandezii: Facilitating candidate gene discovery in an emerging model plant lineage.</title>
        <authorList>
            <person name="Arias T."/>
            <person name="Riano-Pachon D.M."/>
            <person name="Di Stilio V.S."/>
        </authorList>
    </citation>
    <scope>NUCLEOTIDE SEQUENCE [LARGE SCALE GENOMIC DNA]</scope>
    <source>
        <strain evidence="6">cv. WT478/WT964</strain>
        <tissue evidence="5">Leaves</tissue>
    </source>
</reference>
<dbReference type="InterPro" id="IPR001480">
    <property type="entry name" value="Bulb-type_lectin_dom"/>
</dbReference>
<feature type="signal peptide" evidence="3">
    <location>
        <begin position="1"/>
        <end position="25"/>
    </location>
</feature>
<dbReference type="SUPFAM" id="SSF51110">
    <property type="entry name" value="alpha-D-mannose-specific plant lectins"/>
    <property type="match status" value="2"/>
</dbReference>
<dbReference type="PANTHER" id="PTHR47976">
    <property type="entry name" value="G-TYPE LECTIN S-RECEPTOR-LIKE SERINE/THREONINE-PROTEIN KINASE SD2-5"/>
    <property type="match status" value="1"/>
</dbReference>
<proteinExistence type="predicted"/>
<keyword evidence="5" id="KW-0675">Receptor</keyword>
<dbReference type="Gene3D" id="3.30.200.20">
    <property type="entry name" value="Phosphorylase Kinase, domain 1"/>
    <property type="match status" value="1"/>
</dbReference>
<dbReference type="InterPro" id="IPR051343">
    <property type="entry name" value="G-type_lectin_kinases/EP1-like"/>
</dbReference>
<dbReference type="SMART" id="SM00108">
    <property type="entry name" value="B_lectin"/>
    <property type="match status" value="1"/>
</dbReference>
<dbReference type="Gene3D" id="2.90.10.10">
    <property type="entry name" value="Bulb-type lectin domain"/>
    <property type="match status" value="2"/>
</dbReference>
<dbReference type="EMBL" id="JABWDY010005351">
    <property type="protein sequence ID" value="KAF5204501.1"/>
    <property type="molecule type" value="Genomic_DNA"/>
</dbReference>
<evidence type="ECO:0000256" key="1">
    <source>
        <dbReference type="ARBA" id="ARBA00022729"/>
    </source>
</evidence>
<name>A0A7J6X445_THATH</name>
<feature type="domain" description="Bulb-type lectin" evidence="4">
    <location>
        <begin position="20"/>
        <end position="147"/>
    </location>
</feature>
<keyword evidence="2" id="KW-0812">Transmembrane</keyword>
<evidence type="ECO:0000313" key="6">
    <source>
        <dbReference type="Proteomes" id="UP000554482"/>
    </source>
</evidence>
<dbReference type="Proteomes" id="UP000554482">
    <property type="component" value="Unassembled WGS sequence"/>
</dbReference>
<dbReference type="GO" id="GO:0030246">
    <property type="term" value="F:carbohydrate binding"/>
    <property type="evidence" value="ECO:0007669"/>
    <property type="project" value="UniProtKB-KW"/>
</dbReference>
<dbReference type="PANTHER" id="PTHR47976:SF108">
    <property type="entry name" value="G-TYPE LECTIN S-RECEPTOR-LIKE SERINE_THREONINE-PROTEIN KINASE LECRK1"/>
    <property type="match status" value="1"/>
</dbReference>
<evidence type="ECO:0000259" key="4">
    <source>
        <dbReference type="PROSITE" id="PS50927"/>
    </source>
</evidence>
<dbReference type="OrthoDB" id="1930390at2759"/>
<dbReference type="GO" id="GO:0016301">
    <property type="term" value="F:kinase activity"/>
    <property type="evidence" value="ECO:0007669"/>
    <property type="project" value="UniProtKB-KW"/>
</dbReference>
<keyword evidence="6" id="KW-1185">Reference proteome</keyword>
<feature type="transmembrane region" description="Helical" evidence="2">
    <location>
        <begin position="456"/>
        <end position="478"/>
    </location>
</feature>
<evidence type="ECO:0000256" key="2">
    <source>
        <dbReference type="SAM" id="Phobius"/>
    </source>
</evidence>
<sequence>MTFALVIHRLVILLCLQLFPTIVETYHNISLGSSLIASDDNSSWLSPSGDFAFGFQRIGTEGFLLSIWFNNIPEKTIVWYARTRTETLLQKGSKVELTNGGDFLLYDNQGLETWNSFKHRVAYASMLDTGNFVLINEDFVTIWQSFGDQTDTILPTQILDRGTESVLVSRHTQTNYSRGRFQLQLQPDGNLELYAAYDPSVAAPIYWESSTKQTGFQLVFNQSGHIYLTQTNGSILINLTPANVTSTSNFYHRATLDYDGVLRQYVYPKISMTGETSGVPKSWFTVWSVPPDICSSLKDPWGSGACGYNSYCRQDENQRPTCECPPGYNYTDPSNKLGGCSPNFVPQSCSASSQEAHLFDMKEIPQTDFAGHDYENLISITEESCKEACLNDCLCAIALFRDEVCWKKGFPFTNGIMEVGMSGKIMVKVGRENFSHHSDNDLNNDHTSTKIFIKQLLLSGSMAINLIFMSATILFTMWRYHNRTQKVLPYMLDMNVQAFTYKELALATNSFKEELGRGASATVYKAVLASGQRHIAAGRLDLLVEDDEEVIDDMKRLEKLVMIAIWCIQEEPTLRPTMYKVTQMLEGVVDVCVPPNPCTIPTSD</sequence>
<comment type="caution">
    <text evidence="5">The sequence shown here is derived from an EMBL/GenBank/DDBJ whole genome shotgun (WGS) entry which is preliminary data.</text>
</comment>
<dbReference type="InterPro" id="IPR036426">
    <property type="entry name" value="Bulb-type_lectin_dom_sf"/>
</dbReference>
<keyword evidence="5" id="KW-0808">Transferase</keyword>
<keyword evidence="5" id="KW-0430">Lectin</keyword>
<keyword evidence="1 3" id="KW-0732">Signal</keyword>
<dbReference type="AlphaFoldDB" id="A0A7J6X445"/>